<dbReference type="RefSeq" id="WP_008296124.1">
    <property type="nucleotide sequence ID" value="NZ_CM002299.1"/>
</dbReference>
<organism evidence="4 5">
    <name type="scientific">Congregibacter litoralis KT71</name>
    <dbReference type="NCBI Taxonomy" id="314285"/>
    <lineage>
        <taxon>Bacteria</taxon>
        <taxon>Pseudomonadati</taxon>
        <taxon>Pseudomonadota</taxon>
        <taxon>Gammaproteobacteria</taxon>
        <taxon>Cellvibrionales</taxon>
        <taxon>Halieaceae</taxon>
        <taxon>Congregibacter</taxon>
    </lineage>
</organism>
<dbReference type="InterPro" id="IPR024673">
    <property type="entry name" value="Octahem_Cyt_c"/>
</dbReference>
<dbReference type="STRING" id="314285.KT71_18426"/>
<evidence type="ECO:0000313" key="5">
    <source>
        <dbReference type="Proteomes" id="UP000019205"/>
    </source>
</evidence>
<evidence type="ECO:0000256" key="2">
    <source>
        <dbReference type="SAM" id="MobiDB-lite"/>
    </source>
</evidence>
<dbReference type="AlphaFoldDB" id="A4ADP9"/>
<keyword evidence="3" id="KW-1133">Transmembrane helix</keyword>
<evidence type="ECO:0000313" key="4">
    <source>
        <dbReference type="EMBL" id="EAQ95857.1"/>
    </source>
</evidence>
<dbReference type="InterPro" id="IPR036280">
    <property type="entry name" value="Multihaem_cyt_sf"/>
</dbReference>
<protein>
    <submittedName>
        <fullName evidence="4">Cytochrome c bacterial/Cytochrome c554 and c-prime</fullName>
    </submittedName>
</protein>
<keyword evidence="5" id="KW-1185">Reference proteome</keyword>
<dbReference type="Pfam" id="PF11783">
    <property type="entry name" value="Cytochrome_cB"/>
    <property type="match status" value="1"/>
</dbReference>
<dbReference type="PIRSF" id="PIRSF039014">
    <property type="entry name" value="OTR_cyc"/>
    <property type="match status" value="1"/>
</dbReference>
<evidence type="ECO:0000256" key="3">
    <source>
        <dbReference type="SAM" id="Phobius"/>
    </source>
</evidence>
<feature type="transmembrane region" description="Helical" evidence="3">
    <location>
        <begin position="7"/>
        <end position="27"/>
    </location>
</feature>
<dbReference type="eggNOG" id="ENOG502Z8B5">
    <property type="taxonomic scope" value="Bacteria"/>
</dbReference>
<dbReference type="PANTHER" id="PTHR35038">
    <property type="entry name" value="DISSIMILATORY SULFITE REDUCTASE SIRA"/>
    <property type="match status" value="1"/>
</dbReference>
<gene>
    <name evidence="4" type="ORF">KT71_18426</name>
</gene>
<dbReference type="HOGENOM" id="CLU_033148_0_0_6"/>
<name>A4ADP9_9GAMM</name>
<dbReference type="Gene3D" id="1.10.1130.10">
    <property type="entry name" value="Flavocytochrome C3, Chain A"/>
    <property type="match status" value="1"/>
</dbReference>
<proteinExistence type="predicted"/>
<reference evidence="4 5" key="1">
    <citation type="journal article" date="2007" name="Proc. Natl. Acad. Sci. U.S.A.">
        <title>Characterization of a marine gammaproteobacterium capable of aerobic anoxygenic photosynthesis.</title>
        <authorList>
            <person name="Fuchs B.M."/>
            <person name="Spring S."/>
            <person name="Teeling H."/>
            <person name="Quast C."/>
            <person name="Wulf J."/>
            <person name="Schattenhofer M."/>
            <person name="Yan S."/>
            <person name="Ferriera S."/>
            <person name="Johnson J."/>
            <person name="Glockner F.O."/>
            <person name="Amann R."/>
        </authorList>
    </citation>
    <scope>NUCLEOTIDE SEQUENCE [LARGE SCALE GENOMIC DNA]</scope>
    <source>
        <strain evidence="4">KT71</strain>
    </source>
</reference>
<dbReference type="SUPFAM" id="SSF48695">
    <property type="entry name" value="Multiheme cytochromes"/>
    <property type="match status" value="1"/>
</dbReference>
<dbReference type="Proteomes" id="UP000019205">
    <property type="component" value="Chromosome"/>
</dbReference>
<sequence length="489" mass="54395">MSARSLRWLWIWAGIAAVILLPLFWVFSPPSVTGDSPWDSVPGRLPGVEHTALLDQSFASPQAVTARCLECHDGVDQDLRHSSHWTWDRPPVAVAGRSEPVSGGKRNVINNFCIGIQGNWASCTACHAGYGWTDASYDFDATENIDCLVCHDGSGTYVKGNAGLPVDGVDLREVAMSVGKPGRNNCGSCHFNGGGGDAVKHGDLDSSLFYPSENVDVHMGRFDFVCTDCHRTRDHQIAGRSTSVSMDNENQIHCTDCHDRAPHRERRLNSHGGALACQTCHIPETARRRATKTHWDWSTAGDESREEDDHQYLRIKGSFAYEQQLKPSYMWFNGKASRYILGDPIDPNEVTALNAPLGSIEDPEARIWPFKVHRASQVYDRLNRYLLQPETSGPRGFWKNFDWDRALRSGSQHTGLAYSGDYGFTDTSMYWPQTHMVAPKEQALQCIDCHGEEGKGRLDWQSLGYPGDPVRWGGRGNMAPRPTPPEARP</sequence>
<dbReference type="EMBL" id="AAOA02000001">
    <property type="protein sequence ID" value="EAQ95857.1"/>
    <property type="molecule type" value="Genomic_DNA"/>
</dbReference>
<dbReference type="InterPro" id="IPR051829">
    <property type="entry name" value="Multiheme_Cytochr_ET"/>
</dbReference>
<accession>A4ADP9</accession>
<dbReference type="NCBIfam" id="TIGR04315">
    <property type="entry name" value="octaheme_Shew"/>
    <property type="match status" value="1"/>
</dbReference>
<dbReference type="GO" id="GO:0016491">
    <property type="term" value="F:oxidoreductase activity"/>
    <property type="evidence" value="ECO:0007669"/>
    <property type="project" value="TreeGrafter"/>
</dbReference>
<keyword evidence="1" id="KW-0732">Signal</keyword>
<evidence type="ECO:0000256" key="1">
    <source>
        <dbReference type="ARBA" id="ARBA00022729"/>
    </source>
</evidence>
<keyword evidence="3" id="KW-0812">Transmembrane</keyword>
<feature type="region of interest" description="Disordered" evidence="2">
    <location>
        <begin position="469"/>
        <end position="489"/>
    </location>
</feature>
<comment type="caution">
    <text evidence="4">The sequence shown here is derived from an EMBL/GenBank/DDBJ whole genome shotgun (WGS) entry which is preliminary data.</text>
</comment>
<dbReference type="PANTHER" id="PTHR35038:SF5">
    <property type="entry name" value="CYTOCHROME C-TYPE PROTEIN NRFB"/>
    <property type="match status" value="1"/>
</dbReference>
<keyword evidence="3" id="KW-0472">Membrane</keyword>
<reference evidence="4 5" key="2">
    <citation type="journal article" date="2009" name="PLoS ONE">
        <title>The photosynthetic apparatus and its regulation in the aerobic gammaproteobacterium Congregibacter litoralis gen. nov., sp. nov.</title>
        <authorList>
            <person name="Spring S."/>
            <person name="Lunsdorf H."/>
            <person name="Fuchs B.M."/>
            <person name="Tindall B.J."/>
        </authorList>
    </citation>
    <scope>NUCLEOTIDE SEQUENCE [LARGE SCALE GENOMIC DNA]</scope>
    <source>
        <strain evidence="4">KT71</strain>
    </source>
</reference>